<protein>
    <submittedName>
        <fullName evidence="2">Uncharacterized protein</fullName>
    </submittedName>
</protein>
<feature type="compositionally biased region" description="Polar residues" evidence="1">
    <location>
        <begin position="99"/>
        <end position="108"/>
    </location>
</feature>
<evidence type="ECO:0000313" key="3">
    <source>
        <dbReference type="Proteomes" id="UP001601992"/>
    </source>
</evidence>
<evidence type="ECO:0000256" key="1">
    <source>
        <dbReference type="SAM" id="MobiDB-lite"/>
    </source>
</evidence>
<feature type="region of interest" description="Disordered" evidence="1">
    <location>
        <begin position="63"/>
        <end position="114"/>
    </location>
</feature>
<evidence type="ECO:0000313" key="2">
    <source>
        <dbReference type="EMBL" id="MFF3574898.1"/>
    </source>
</evidence>
<proteinExistence type="predicted"/>
<dbReference type="EMBL" id="JBIAQY010000032">
    <property type="protein sequence ID" value="MFF3574898.1"/>
    <property type="molecule type" value="Genomic_DNA"/>
</dbReference>
<organism evidence="2 3">
    <name type="scientific">Nocardia jiangxiensis</name>
    <dbReference type="NCBI Taxonomy" id="282685"/>
    <lineage>
        <taxon>Bacteria</taxon>
        <taxon>Bacillati</taxon>
        <taxon>Actinomycetota</taxon>
        <taxon>Actinomycetes</taxon>
        <taxon>Mycobacteriales</taxon>
        <taxon>Nocardiaceae</taxon>
        <taxon>Nocardia</taxon>
    </lineage>
</organism>
<accession>A0ABW6SH77</accession>
<dbReference type="RefSeq" id="WP_387406997.1">
    <property type="nucleotide sequence ID" value="NZ_JBIAQY010000032.1"/>
</dbReference>
<keyword evidence="3" id="KW-1185">Reference proteome</keyword>
<dbReference type="Proteomes" id="UP001601992">
    <property type="component" value="Unassembled WGS sequence"/>
</dbReference>
<comment type="caution">
    <text evidence="2">The sequence shown here is derived from an EMBL/GenBank/DDBJ whole genome shotgun (WGS) entry which is preliminary data.</text>
</comment>
<sequence>MSIAIEPETPIPATHANPSACNGFGPLKICSAFTAHHRRNDDAAASFRLTANPQFNGIFDTAETIRSTRDADPLGPTERRQDVTETSVLSATFRRPITAPQSRRNPTASRCFGC</sequence>
<feature type="compositionally biased region" description="Basic and acidic residues" evidence="1">
    <location>
        <begin position="66"/>
        <end position="83"/>
    </location>
</feature>
<reference evidence="2 3" key="1">
    <citation type="submission" date="2024-10" db="EMBL/GenBank/DDBJ databases">
        <title>The Natural Products Discovery Center: Release of the First 8490 Sequenced Strains for Exploring Actinobacteria Biosynthetic Diversity.</title>
        <authorList>
            <person name="Kalkreuter E."/>
            <person name="Kautsar S.A."/>
            <person name="Yang D."/>
            <person name="Bader C.D."/>
            <person name="Teijaro C.N."/>
            <person name="Fluegel L."/>
            <person name="Davis C.M."/>
            <person name="Simpson J.R."/>
            <person name="Lauterbach L."/>
            <person name="Steele A.D."/>
            <person name="Gui C."/>
            <person name="Meng S."/>
            <person name="Li G."/>
            <person name="Viehrig K."/>
            <person name="Ye F."/>
            <person name="Su P."/>
            <person name="Kiefer A.F."/>
            <person name="Nichols A."/>
            <person name="Cepeda A.J."/>
            <person name="Yan W."/>
            <person name="Fan B."/>
            <person name="Jiang Y."/>
            <person name="Adhikari A."/>
            <person name="Zheng C.-J."/>
            <person name="Schuster L."/>
            <person name="Cowan T.M."/>
            <person name="Smanski M.J."/>
            <person name="Chevrette M.G."/>
            <person name="De Carvalho L.P.S."/>
            <person name="Shen B."/>
        </authorList>
    </citation>
    <scope>NUCLEOTIDE SEQUENCE [LARGE SCALE GENOMIC DNA]</scope>
    <source>
        <strain evidence="2 3">NPDC002593</strain>
    </source>
</reference>
<gene>
    <name evidence="2" type="ORF">ACFYXQ_44855</name>
</gene>
<feature type="region of interest" description="Disordered" evidence="1">
    <location>
        <begin position="1"/>
        <end position="22"/>
    </location>
</feature>
<name>A0ABW6SH77_9NOCA</name>